<evidence type="ECO:0000256" key="2">
    <source>
        <dbReference type="ARBA" id="ARBA00022490"/>
    </source>
</evidence>
<dbReference type="GO" id="GO:0051959">
    <property type="term" value="F:dynein light intermediate chain binding"/>
    <property type="evidence" value="ECO:0007669"/>
    <property type="project" value="TreeGrafter"/>
</dbReference>
<evidence type="ECO:0000256" key="5">
    <source>
        <dbReference type="SAM" id="MobiDB-lite"/>
    </source>
</evidence>
<feature type="region of interest" description="Disordered" evidence="5">
    <location>
        <begin position="404"/>
        <end position="448"/>
    </location>
</feature>
<dbReference type="SUPFAM" id="SSF116907">
    <property type="entry name" value="Hook domain"/>
    <property type="match status" value="1"/>
</dbReference>
<dbReference type="PANTHER" id="PTHR18947:SF28">
    <property type="entry name" value="GIRDIN, ISOFORM A"/>
    <property type="match status" value="1"/>
</dbReference>
<feature type="coiled-coil region" evidence="4">
    <location>
        <begin position="629"/>
        <end position="663"/>
    </location>
</feature>
<feature type="region of interest" description="Disordered" evidence="5">
    <location>
        <begin position="185"/>
        <end position="205"/>
    </location>
</feature>
<dbReference type="Proteomes" id="UP001165082">
    <property type="component" value="Unassembled WGS sequence"/>
</dbReference>
<name>A0A9W7G4H9_9STRA</name>
<dbReference type="AlphaFoldDB" id="A0A9W7G4H9"/>
<keyword evidence="8" id="KW-1185">Reference proteome</keyword>
<feature type="compositionally biased region" description="Basic and acidic residues" evidence="5">
    <location>
        <begin position="1"/>
        <end position="10"/>
    </location>
</feature>
<comment type="caution">
    <text evidence="7">The sequence shown here is derived from an EMBL/GenBank/DDBJ whole genome shotgun (WGS) entry which is preliminary data.</text>
</comment>
<evidence type="ECO:0000256" key="3">
    <source>
        <dbReference type="ARBA" id="ARBA00023054"/>
    </source>
</evidence>
<protein>
    <recommendedName>
        <fullName evidence="6">HOOK N-terminal domain-containing protein</fullName>
    </recommendedName>
</protein>
<evidence type="ECO:0000313" key="8">
    <source>
        <dbReference type="Proteomes" id="UP001165082"/>
    </source>
</evidence>
<organism evidence="7 8">
    <name type="scientific">Triparma retinervis</name>
    <dbReference type="NCBI Taxonomy" id="2557542"/>
    <lineage>
        <taxon>Eukaryota</taxon>
        <taxon>Sar</taxon>
        <taxon>Stramenopiles</taxon>
        <taxon>Ochrophyta</taxon>
        <taxon>Bolidophyceae</taxon>
        <taxon>Parmales</taxon>
        <taxon>Triparmaceae</taxon>
        <taxon>Triparma</taxon>
    </lineage>
</organism>
<evidence type="ECO:0000313" key="7">
    <source>
        <dbReference type="EMBL" id="GMI33118.1"/>
    </source>
</evidence>
<reference evidence="7" key="1">
    <citation type="submission" date="2022-07" db="EMBL/GenBank/DDBJ databases">
        <title>Genome analysis of Parmales, a sister group of diatoms, reveals the evolutionary specialization of diatoms from phago-mixotrophs to photoautotrophs.</title>
        <authorList>
            <person name="Ban H."/>
            <person name="Sato S."/>
            <person name="Yoshikawa S."/>
            <person name="Kazumasa Y."/>
            <person name="Nakamura Y."/>
            <person name="Ichinomiya M."/>
            <person name="Saitoh K."/>
            <person name="Sato N."/>
            <person name="Blanc-Mathieu R."/>
            <person name="Endo H."/>
            <person name="Kuwata A."/>
            <person name="Ogata H."/>
        </authorList>
    </citation>
    <scope>NUCLEOTIDE SEQUENCE</scope>
</reference>
<dbReference type="GO" id="GO:0008017">
    <property type="term" value="F:microtubule binding"/>
    <property type="evidence" value="ECO:0007669"/>
    <property type="project" value="TreeGrafter"/>
</dbReference>
<dbReference type="EMBL" id="BRXZ01007730">
    <property type="protein sequence ID" value="GMI33118.1"/>
    <property type="molecule type" value="Genomic_DNA"/>
</dbReference>
<dbReference type="GO" id="GO:0005815">
    <property type="term" value="C:microtubule organizing center"/>
    <property type="evidence" value="ECO:0007669"/>
    <property type="project" value="TreeGrafter"/>
</dbReference>
<dbReference type="CDD" id="cd22211">
    <property type="entry name" value="HkD_SF"/>
    <property type="match status" value="1"/>
</dbReference>
<dbReference type="PANTHER" id="PTHR18947">
    <property type="entry name" value="HOOK PROTEINS"/>
    <property type="match status" value="1"/>
</dbReference>
<feature type="domain" description="HOOK N-terminal" evidence="6">
    <location>
        <begin position="49"/>
        <end position="168"/>
    </location>
</feature>
<feature type="region of interest" description="Disordered" evidence="5">
    <location>
        <begin position="1"/>
        <end position="29"/>
    </location>
</feature>
<dbReference type="InterPro" id="IPR043936">
    <property type="entry name" value="HOOK_N"/>
</dbReference>
<dbReference type="InterPro" id="IPR036872">
    <property type="entry name" value="CH_dom_sf"/>
</dbReference>
<evidence type="ECO:0000256" key="4">
    <source>
        <dbReference type="SAM" id="Coils"/>
    </source>
</evidence>
<proteinExistence type="predicted"/>
<evidence type="ECO:0000256" key="1">
    <source>
        <dbReference type="ARBA" id="ARBA00004496"/>
    </source>
</evidence>
<feature type="compositionally biased region" description="Low complexity" evidence="5">
    <location>
        <begin position="11"/>
        <end position="29"/>
    </location>
</feature>
<dbReference type="OrthoDB" id="202023at2759"/>
<feature type="region of interest" description="Disordered" evidence="5">
    <location>
        <begin position="548"/>
        <end position="576"/>
    </location>
</feature>
<comment type="subcellular location">
    <subcellularLocation>
        <location evidence="1">Cytoplasm</location>
    </subcellularLocation>
</comment>
<sequence>MSSQHNENDLQNKLQNGQNQQQDQQQDTNSTTNALFEYIKSLPSNPDDVSQLKDLADGTALFTVMSKVSPDYFDPSTLTPTPGTNWPLRLSNLKKLVSNLTDYYTSELLMSPSILPSIQLDQIAKSEDPKHLSDLISVIVLALISCPDKATYIQPIMQLSPSSQSALKLVIETTMSTVTKLELQRRESLESEGEEVDFDSPPPSSAELLSLQDKVASLTASLALTKTDLAAAELARDDGRAEEAERHNEKLQALVKDLQSRLEEKEGEAAAKEGELRALKADHEELTEEHGTVRATLKGQQDELEILRAKSLQLTKSEAQLQKAKSKIEEMEPVVVRMGELERKGGEDLDKILKLEEETKQVPVLQKRADAAKASQIAAEKAAHDAETKLKAKVTQVEQLKSQLQTASTTSKMFETELSNLKATRSDSVDSPPPPTDLLSPAQSAETKEKITRLEFENSSLKNELASLASLADPALPEKLSLASRKQELTSLDLSSSQAQLLEAQASLAKAAKGAAEKDEEVTKAGEKLREAKNELERAMERIEELKREKNGREEEGKIQREEEIRKREEKIEEQKGEIENFKEAVAKLTASLKTSSGSITKLRADRANIEAYTKQTITRFQDKYLVALQGCRQKVKDERARAEQLEERMERDKASQKREERLLSATVYELGLRIMSERVKS</sequence>
<dbReference type="Gene3D" id="1.10.418.10">
    <property type="entry name" value="Calponin-like domain"/>
    <property type="match status" value="1"/>
</dbReference>
<dbReference type="Pfam" id="PF19047">
    <property type="entry name" value="HOOK_N"/>
    <property type="match status" value="1"/>
</dbReference>
<keyword evidence="3 4" id="KW-0175">Coiled coil</keyword>
<accession>A0A9W7G4H9</accession>
<dbReference type="GO" id="GO:0031122">
    <property type="term" value="P:cytoplasmic microtubule organization"/>
    <property type="evidence" value="ECO:0007669"/>
    <property type="project" value="TreeGrafter"/>
</dbReference>
<keyword evidence="2" id="KW-0963">Cytoplasm</keyword>
<dbReference type="GO" id="GO:0005737">
    <property type="term" value="C:cytoplasm"/>
    <property type="evidence" value="ECO:0007669"/>
    <property type="project" value="UniProtKB-SubCell"/>
</dbReference>
<dbReference type="GO" id="GO:0030705">
    <property type="term" value="P:cytoskeleton-dependent intracellular transport"/>
    <property type="evidence" value="ECO:0007669"/>
    <property type="project" value="InterPro"/>
</dbReference>
<gene>
    <name evidence="7" type="ORF">TrRE_jg4669</name>
</gene>
<feature type="coiled-coil region" evidence="4">
    <location>
        <begin position="234"/>
        <end position="327"/>
    </location>
</feature>
<feature type="compositionally biased region" description="Polar residues" evidence="5">
    <location>
        <begin position="404"/>
        <end position="423"/>
    </location>
</feature>
<evidence type="ECO:0000259" key="6">
    <source>
        <dbReference type="Pfam" id="PF19047"/>
    </source>
</evidence>